<dbReference type="KEGG" id="ehx:EMIHUDRAFT_316681"/>
<dbReference type="GeneID" id="17261167"/>
<dbReference type="HOGENOM" id="CLU_3000434_0_0_1"/>
<reference evidence="3" key="1">
    <citation type="journal article" date="2013" name="Nature">
        <title>Pan genome of the phytoplankton Emiliania underpins its global distribution.</title>
        <authorList>
            <person name="Read B.A."/>
            <person name="Kegel J."/>
            <person name="Klute M.J."/>
            <person name="Kuo A."/>
            <person name="Lefebvre S.C."/>
            <person name="Maumus F."/>
            <person name="Mayer C."/>
            <person name="Miller J."/>
            <person name="Monier A."/>
            <person name="Salamov A."/>
            <person name="Young J."/>
            <person name="Aguilar M."/>
            <person name="Claverie J.M."/>
            <person name="Frickenhaus S."/>
            <person name="Gonzalez K."/>
            <person name="Herman E.K."/>
            <person name="Lin Y.C."/>
            <person name="Napier J."/>
            <person name="Ogata H."/>
            <person name="Sarno A.F."/>
            <person name="Shmutz J."/>
            <person name="Schroeder D."/>
            <person name="de Vargas C."/>
            <person name="Verret F."/>
            <person name="von Dassow P."/>
            <person name="Valentin K."/>
            <person name="Van de Peer Y."/>
            <person name="Wheeler G."/>
            <person name="Dacks J.B."/>
            <person name="Delwiche C.F."/>
            <person name="Dyhrman S.T."/>
            <person name="Glockner G."/>
            <person name="John U."/>
            <person name="Richards T."/>
            <person name="Worden A.Z."/>
            <person name="Zhang X."/>
            <person name="Grigoriev I.V."/>
            <person name="Allen A.E."/>
            <person name="Bidle K."/>
            <person name="Borodovsky M."/>
            <person name="Bowler C."/>
            <person name="Brownlee C."/>
            <person name="Cock J.M."/>
            <person name="Elias M."/>
            <person name="Gladyshev V.N."/>
            <person name="Groth M."/>
            <person name="Guda C."/>
            <person name="Hadaegh A."/>
            <person name="Iglesias-Rodriguez M.D."/>
            <person name="Jenkins J."/>
            <person name="Jones B.M."/>
            <person name="Lawson T."/>
            <person name="Leese F."/>
            <person name="Lindquist E."/>
            <person name="Lobanov A."/>
            <person name="Lomsadze A."/>
            <person name="Malik S.B."/>
            <person name="Marsh M.E."/>
            <person name="Mackinder L."/>
            <person name="Mock T."/>
            <person name="Mueller-Roeber B."/>
            <person name="Pagarete A."/>
            <person name="Parker M."/>
            <person name="Probert I."/>
            <person name="Quesneville H."/>
            <person name="Raines C."/>
            <person name="Rensing S.A."/>
            <person name="Riano-Pachon D.M."/>
            <person name="Richier S."/>
            <person name="Rokitta S."/>
            <person name="Shiraiwa Y."/>
            <person name="Soanes D.M."/>
            <person name="van der Giezen M."/>
            <person name="Wahlund T.M."/>
            <person name="Williams B."/>
            <person name="Wilson W."/>
            <person name="Wolfe G."/>
            <person name="Wurch L.L."/>
        </authorList>
    </citation>
    <scope>NUCLEOTIDE SEQUENCE</scope>
</reference>
<keyword evidence="1" id="KW-0732">Signal</keyword>
<protein>
    <submittedName>
        <fullName evidence="2">Uncharacterized protein</fullName>
    </submittedName>
</protein>
<dbReference type="RefSeq" id="XP_005767445.1">
    <property type="nucleotide sequence ID" value="XM_005767388.1"/>
</dbReference>
<proteinExistence type="predicted"/>
<dbReference type="Proteomes" id="UP000013827">
    <property type="component" value="Unassembled WGS sequence"/>
</dbReference>
<evidence type="ECO:0000313" key="2">
    <source>
        <dbReference type="EnsemblProtists" id="EOD15016"/>
    </source>
</evidence>
<dbReference type="PaxDb" id="2903-EOD15016"/>
<evidence type="ECO:0000256" key="1">
    <source>
        <dbReference type="SAM" id="SignalP"/>
    </source>
</evidence>
<sequence>MPAQWLLLAAQSLLLLLGCLSVDAHSFKTCTKADHVRVPLARNRRSFRQVALIYRNR</sequence>
<evidence type="ECO:0000313" key="3">
    <source>
        <dbReference type="Proteomes" id="UP000013827"/>
    </source>
</evidence>
<dbReference type="AlphaFoldDB" id="A0A0D3IUT1"/>
<accession>A0A0D3IUT1</accession>
<name>A0A0D3IUT1_EMIH1</name>
<feature type="signal peptide" evidence="1">
    <location>
        <begin position="1"/>
        <end position="24"/>
    </location>
</feature>
<feature type="chain" id="PRO_5044239366" evidence="1">
    <location>
        <begin position="25"/>
        <end position="57"/>
    </location>
</feature>
<reference evidence="2" key="2">
    <citation type="submission" date="2024-10" db="UniProtKB">
        <authorList>
            <consortium name="EnsemblProtists"/>
        </authorList>
    </citation>
    <scope>IDENTIFICATION</scope>
</reference>
<organism evidence="2 3">
    <name type="scientific">Emiliania huxleyi (strain CCMP1516)</name>
    <dbReference type="NCBI Taxonomy" id="280463"/>
    <lineage>
        <taxon>Eukaryota</taxon>
        <taxon>Haptista</taxon>
        <taxon>Haptophyta</taxon>
        <taxon>Prymnesiophyceae</taxon>
        <taxon>Isochrysidales</taxon>
        <taxon>Noelaerhabdaceae</taxon>
        <taxon>Emiliania</taxon>
    </lineage>
</organism>
<keyword evidence="3" id="KW-1185">Reference proteome</keyword>
<dbReference type="EnsemblProtists" id="EOD15016">
    <property type="protein sequence ID" value="EOD15016"/>
    <property type="gene ID" value="EMIHUDRAFT_316681"/>
</dbReference>